<evidence type="ECO:0000313" key="2">
    <source>
        <dbReference type="EMBL" id="PST43013.1"/>
    </source>
</evidence>
<name>A0A2T3G662_9FIRM</name>
<accession>A0A2T3G662</accession>
<dbReference type="AlphaFoldDB" id="A0A2T3G662"/>
<evidence type="ECO:0000313" key="4">
    <source>
        <dbReference type="Proteomes" id="UP000593842"/>
    </source>
</evidence>
<dbReference type="InterPro" id="IPR013383">
    <property type="entry name" value="CRISPR-assoc_prot_DxTHG_CS"/>
</dbReference>
<dbReference type="GeneID" id="70581292"/>
<dbReference type="KEGG" id="fit:Fi14EGH31_28620"/>
<gene>
    <name evidence="2" type="ORF">C7U54_02445</name>
    <name evidence="1" type="ORF">Fi14EGH31_28620</name>
</gene>
<protein>
    <recommendedName>
        <fullName evidence="5">TIGR02221 family CRISPR-associated protein</fullName>
    </recommendedName>
</protein>
<dbReference type="RefSeq" id="WP_022002447.1">
    <property type="nucleotide sequence ID" value="NZ_AP024085.1"/>
</dbReference>
<reference evidence="4" key="3">
    <citation type="submission" date="2020-09" db="EMBL/GenBank/DDBJ databases">
        <title>Complete genome sequencing of Faecalibacillus intestinalis strain 14EGH31.</title>
        <authorList>
            <person name="Sakamoto M."/>
            <person name="Murakami T."/>
            <person name="Mori H."/>
        </authorList>
    </citation>
    <scope>NUCLEOTIDE SEQUENCE [LARGE SCALE GENOMIC DNA]</scope>
    <source>
        <strain evidence="4">14EGH31</strain>
    </source>
</reference>
<dbReference type="EMBL" id="PYLQ01000002">
    <property type="protein sequence ID" value="PST43013.1"/>
    <property type="molecule type" value="Genomic_DNA"/>
</dbReference>
<evidence type="ECO:0000313" key="3">
    <source>
        <dbReference type="Proteomes" id="UP000240974"/>
    </source>
</evidence>
<evidence type="ECO:0008006" key="5">
    <source>
        <dbReference type="Google" id="ProtNLM"/>
    </source>
</evidence>
<sequence>MQYFTFLGVGTLPEGYEEALYSFEDNKEEIHASKYVQSAIIEKFQSDISEVFVFCTEKSYSLGARNIKNEIKTKFNIDIKFITINEFVKIEEILQKMNEVLKEDFIIDVTHSFRNIPISVTMISNYLEVSTKKQLKHLFYGNYNRETNEGLIIDLINQYENSKIASSLMAFDQFLKISDTYLYNLNDNKINNLMKGIYQFNHMLDYCEFDSCVHSISQIYNFCQSILKEKDKYILLTPYLKSIQKKLSNIYIEKNDAIKKIKFIKLLLAHNSLQIAITFTDQLIREELVHYYYFPDSKSFKEELLNKIAKESDFYDLSTDLLFFLNIRNSSKNINSKDYIVKIRNKNNNLSKNTDILDKDSINDFYLKIRNVVNHGGKIKQNVDVNKIILKCLDSVEKFIKEG</sequence>
<dbReference type="NCBIfam" id="TIGR02549">
    <property type="entry name" value="CRISPR_DxTHG"/>
    <property type="match status" value="1"/>
</dbReference>
<dbReference type="EMBL" id="AP024085">
    <property type="protein sequence ID" value="BCL59150.1"/>
    <property type="molecule type" value="Genomic_DNA"/>
</dbReference>
<proteinExistence type="predicted"/>
<dbReference type="Proteomes" id="UP000593842">
    <property type="component" value="Chromosome"/>
</dbReference>
<dbReference type="Proteomes" id="UP000240974">
    <property type="component" value="Unassembled WGS sequence"/>
</dbReference>
<organism evidence="2 3">
    <name type="scientific">Faecalibacillus intestinalis</name>
    <dbReference type="NCBI Taxonomy" id="1982626"/>
    <lineage>
        <taxon>Bacteria</taxon>
        <taxon>Bacillati</taxon>
        <taxon>Bacillota</taxon>
        <taxon>Erysipelotrichia</taxon>
        <taxon>Erysipelotrichales</taxon>
        <taxon>Coprobacillaceae</taxon>
        <taxon>Faecalibacillus</taxon>
    </lineage>
</organism>
<evidence type="ECO:0000313" key="1">
    <source>
        <dbReference type="EMBL" id="BCL59150.1"/>
    </source>
</evidence>
<reference evidence="2 3" key="1">
    <citation type="journal article" date="2019" name="Int. J. Syst. Evol. Microbiol.">
        <title>Faecalibacillus intestinalis gen. nov., sp. nov. and Faecalibacillus faecis sp. nov., isolated from human faeces.</title>
        <authorList>
            <person name="Seo B."/>
            <person name="Jeon K."/>
            <person name="Baek I."/>
            <person name="Lee Y.M."/>
            <person name="Baek K."/>
            <person name="Ko G."/>
        </authorList>
    </citation>
    <scope>NUCLEOTIDE SEQUENCE [LARGE SCALE GENOMIC DNA]</scope>
    <source>
        <strain evidence="2 3">SNUG30099</strain>
    </source>
</reference>
<reference evidence="1" key="2">
    <citation type="journal article" date="2020" name="Microbiol. Resour. Announc.">
        <title>Complete Genome Sequence of Faecalibacillus intestinalis JCM 34082, Isolated from Feces from a Healthy Japanese Female.</title>
        <authorList>
            <person name="Sakamoto M."/>
            <person name="Ikeyama N."/>
            <person name="Toyoda A."/>
            <person name="Murakami T."/>
            <person name="Mori H."/>
            <person name="Ohkuma M."/>
        </authorList>
    </citation>
    <scope>NUCLEOTIDE SEQUENCE</scope>
    <source>
        <strain evidence="1">14EGH31</strain>
    </source>
</reference>
<keyword evidence="3" id="KW-1185">Reference proteome</keyword>